<dbReference type="PATRIC" id="fig|543877.4.peg.1761"/>
<keyword evidence="3" id="KW-1185">Reference proteome</keyword>
<organism evidence="2 3">
    <name type="scientific">Pelagerythrobacter marensis</name>
    <dbReference type="NCBI Taxonomy" id="543877"/>
    <lineage>
        <taxon>Bacteria</taxon>
        <taxon>Pseudomonadati</taxon>
        <taxon>Pseudomonadota</taxon>
        <taxon>Alphaproteobacteria</taxon>
        <taxon>Sphingomonadales</taxon>
        <taxon>Erythrobacteraceae</taxon>
        <taxon>Pelagerythrobacter</taxon>
    </lineage>
</organism>
<evidence type="ECO:0000259" key="1">
    <source>
        <dbReference type="Pfam" id="PF07883"/>
    </source>
</evidence>
<dbReference type="Proteomes" id="UP000037643">
    <property type="component" value="Chromosome"/>
</dbReference>
<dbReference type="PIRSF" id="PIRSF029883">
    <property type="entry name" value="KdgF"/>
    <property type="match status" value="1"/>
</dbReference>
<dbReference type="InterPro" id="IPR011051">
    <property type="entry name" value="RmlC_Cupin_sf"/>
</dbReference>
<accession>A0A0G3XAY9</accession>
<dbReference type="Pfam" id="PF07883">
    <property type="entry name" value="Cupin_2"/>
    <property type="match status" value="1"/>
</dbReference>
<dbReference type="RefSeq" id="WP_201784069.1">
    <property type="nucleotide sequence ID" value="NZ_CP011805.1"/>
</dbReference>
<dbReference type="Gene3D" id="2.60.120.10">
    <property type="entry name" value="Jelly Rolls"/>
    <property type="match status" value="1"/>
</dbReference>
<feature type="domain" description="Cupin type-2" evidence="1">
    <location>
        <begin position="45"/>
        <end position="95"/>
    </location>
</feature>
<protein>
    <submittedName>
        <fullName evidence="2">Cupin</fullName>
    </submittedName>
</protein>
<dbReference type="AlphaFoldDB" id="A0A0G3XAY9"/>
<dbReference type="PANTHER" id="PTHR40112">
    <property type="entry name" value="H2HPP ISOMERASE"/>
    <property type="match status" value="1"/>
</dbReference>
<gene>
    <name evidence="2" type="ORF">AM2010_1735</name>
</gene>
<dbReference type="STRING" id="543877.AM2010_1735"/>
<dbReference type="InterPro" id="IPR013096">
    <property type="entry name" value="Cupin_2"/>
</dbReference>
<evidence type="ECO:0000313" key="2">
    <source>
        <dbReference type="EMBL" id="AKM07801.1"/>
    </source>
</evidence>
<reference evidence="2 3" key="1">
    <citation type="submission" date="2015-06" db="EMBL/GenBank/DDBJ databases">
        <authorList>
            <person name="Kim K.M."/>
        </authorList>
    </citation>
    <scope>NUCLEOTIDE SEQUENCE [LARGE SCALE GENOMIC DNA]</scope>
    <source>
        <strain evidence="2 3">KCTC 22370</strain>
    </source>
</reference>
<dbReference type="EMBL" id="CP011805">
    <property type="protein sequence ID" value="AKM07801.1"/>
    <property type="molecule type" value="Genomic_DNA"/>
</dbReference>
<dbReference type="PANTHER" id="PTHR40112:SF1">
    <property type="entry name" value="H2HPP ISOMERASE"/>
    <property type="match status" value="1"/>
</dbReference>
<proteinExistence type="predicted"/>
<dbReference type="KEGG" id="amx:AM2010_1735"/>
<dbReference type="SUPFAM" id="SSF51182">
    <property type="entry name" value="RmlC-like cupins"/>
    <property type="match status" value="1"/>
</dbReference>
<name>A0A0G3XAY9_9SPHN</name>
<dbReference type="InterPro" id="IPR052535">
    <property type="entry name" value="Bacilysin_H2HPP_isomerase"/>
</dbReference>
<evidence type="ECO:0000313" key="3">
    <source>
        <dbReference type="Proteomes" id="UP000037643"/>
    </source>
</evidence>
<dbReference type="CDD" id="cd02238">
    <property type="entry name" value="cupin_KdgF"/>
    <property type="match status" value="1"/>
</dbReference>
<sequence>MHQDIQRSSAAFTRAAEERIDEVDPGIRRQMLGYGPDLMVCRVWFEEGAIGHIHSHPHSQSSYVESGRFRVTIDGDERELEAGDAFYVAPFLDHGALCLEAGCLLDTFNPARADFLGEEG</sequence>
<dbReference type="InterPro" id="IPR014710">
    <property type="entry name" value="RmlC-like_jellyroll"/>
</dbReference>
<dbReference type="InterPro" id="IPR025499">
    <property type="entry name" value="KdgF"/>
</dbReference>